<proteinExistence type="predicted"/>
<organism evidence="2 3">
    <name type="scientific">Ictalurus punctatus</name>
    <name type="common">Channel catfish</name>
    <name type="synonym">Silurus punctatus</name>
    <dbReference type="NCBI Taxonomy" id="7998"/>
    <lineage>
        <taxon>Eukaryota</taxon>
        <taxon>Metazoa</taxon>
        <taxon>Chordata</taxon>
        <taxon>Craniata</taxon>
        <taxon>Vertebrata</taxon>
        <taxon>Euteleostomi</taxon>
        <taxon>Actinopterygii</taxon>
        <taxon>Neopterygii</taxon>
        <taxon>Teleostei</taxon>
        <taxon>Ostariophysi</taxon>
        <taxon>Siluriformes</taxon>
        <taxon>Ictaluridae</taxon>
        <taxon>Ictalurus</taxon>
    </lineage>
</organism>
<gene>
    <name evidence="3" type="primary">LOC108268244</name>
</gene>
<dbReference type="GeneID" id="108268244"/>
<evidence type="ECO:0000313" key="2">
    <source>
        <dbReference type="Proteomes" id="UP000221080"/>
    </source>
</evidence>
<accession>A0A2D0RDI9</accession>
<protein>
    <submittedName>
        <fullName evidence="3">Uncharacterized protein LOC108268244</fullName>
    </submittedName>
</protein>
<evidence type="ECO:0000313" key="3">
    <source>
        <dbReference type="RefSeq" id="XP_017328602.3"/>
    </source>
</evidence>
<name>A0A2D0RDI9_ICTPU</name>
<keyword evidence="2" id="KW-1185">Reference proteome</keyword>
<dbReference type="AlphaFoldDB" id="A0A2D0RDI9"/>
<evidence type="ECO:0000256" key="1">
    <source>
        <dbReference type="SAM" id="MobiDB-lite"/>
    </source>
</evidence>
<dbReference type="OrthoDB" id="8922503at2759"/>
<dbReference type="Proteomes" id="UP000221080">
    <property type="component" value="Chromosome 1"/>
</dbReference>
<feature type="compositionally biased region" description="Basic and acidic residues" evidence="1">
    <location>
        <begin position="94"/>
        <end position="111"/>
    </location>
</feature>
<sequence length="584" mass="65901">MSFFSDKMRPSSAMSFEPGLERGVPWGRDLITFMTSAAGYMMRTLQKPRKNKPSKRQVNHRRFLHNMIQRKFAEIEAANHQLASALFSVDTESQRQSEVKSSHRHESEKNTKKATTVFGEAETKHLDEDTDTITLDSLVANPNESALKSKSLNNLNNGKARKQIMEDGEQVEDRGKNSTQEITDFTGEREQIHCASADLSDLTPITKNILEDNVFTSFESIERITENSHAHVPNSPDGEQQQHLGLTLFDLSPTSPVSPLSLNSCDFEVQTQPDNDHTSQIQHTAESLQMDLMENRELLDSEEYLQELDQMDLAAVWDIHNEEDLSCFQDSLPFFNTSHTDLAMDNQATCGDGDICGGLQRITALLENSVKNITYSLENCGSNGHHDQARQTTATMDCYMNQPEISTAENKEDHYSSTRRWPVSEQGNISSHVLQKFKHDLLDQTQPKNWEQHLSYYNAPSELKDHYYTLTDEEKKMIESGPTLNPNFHSNPLNPICSSTEHWNGFDIPLQANSNCIGDSCSFSNNGNNQNIPSFEGVAQSFPAPYQNPHPHAVSTPPLNDDWLFSNIAPEEDSMVRSHGHTYC</sequence>
<reference evidence="2" key="1">
    <citation type="journal article" date="2016" name="Nat. Commun.">
        <title>The channel catfish genome sequence provides insights into the evolution of scale formation in teleosts.</title>
        <authorList>
            <person name="Liu Z."/>
            <person name="Liu S."/>
            <person name="Yao J."/>
            <person name="Bao L."/>
            <person name="Zhang J."/>
            <person name="Li Y."/>
            <person name="Jiang C."/>
            <person name="Sun L."/>
            <person name="Wang R."/>
            <person name="Zhang Y."/>
            <person name="Zhou T."/>
            <person name="Zeng Q."/>
            <person name="Fu Q."/>
            <person name="Gao S."/>
            <person name="Li N."/>
            <person name="Koren S."/>
            <person name="Jiang Y."/>
            <person name="Zimin A."/>
            <person name="Xu P."/>
            <person name="Phillippy A.M."/>
            <person name="Geng X."/>
            <person name="Song L."/>
            <person name="Sun F."/>
            <person name="Li C."/>
            <person name="Wang X."/>
            <person name="Chen A."/>
            <person name="Jin Y."/>
            <person name="Yuan Z."/>
            <person name="Yang Y."/>
            <person name="Tan S."/>
            <person name="Peatman E."/>
            <person name="Lu J."/>
            <person name="Qin Z."/>
            <person name="Dunham R."/>
            <person name="Li Z."/>
            <person name="Sonstegard T."/>
            <person name="Feng J."/>
            <person name="Danzmann R.G."/>
            <person name="Schroeder S."/>
            <person name="Scheffler B."/>
            <person name="Duke M.V."/>
            <person name="Ballard L."/>
            <person name="Kucuktas H."/>
            <person name="Kaltenboeck L."/>
            <person name="Liu H."/>
            <person name="Armbruster J."/>
            <person name="Xie Y."/>
            <person name="Kirby M.L."/>
            <person name="Tian Y."/>
            <person name="Flanagan M.E."/>
            <person name="Mu W."/>
            <person name="Waldbieser G.C."/>
        </authorList>
    </citation>
    <scope>NUCLEOTIDE SEQUENCE [LARGE SCALE GENOMIC DNA]</scope>
    <source>
        <strain evidence="2">SDA103</strain>
    </source>
</reference>
<feature type="region of interest" description="Disordered" evidence="1">
    <location>
        <begin position="94"/>
        <end position="125"/>
    </location>
</feature>
<reference evidence="3" key="2">
    <citation type="submission" date="2025-08" db="UniProtKB">
        <authorList>
            <consortium name="RefSeq"/>
        </authorList>
    </citation>
    <scope>IDENTIFICATION</scope>
    <source>
        <tissue evidence="3">Blood</tissue>
    </source>
</reference>
<dbReference type="CTD" id="110437979"/>
<dbReference type="RefSeq" id="XP_017328602.3">
    <property type="nucleotide sequence ID" value="XM_017473113.3"/>
</dbReference>
<dbReference type="KEGG" id="ipu:108268244"/>